<accession>A0A3D8J2Q7</accession>
<keyword evidence="7 21" id="KW-0349">Heme</keyword>
<evidence type="ECO:0000256" key="19">
    <source>
        <dbReference type="ARBA" id="ARBA00029635"/>
    </source>
</evidence>
<evidence type="ECO:0000256" key="3">
    <source>
        <dbReference type="ARBA" id="ARBA00006113"/>
    </source>
</evidence>
<feature type="transmembrane region" description="Helical" evidence="22">
    <location>
        <begin position="12"/>
        <end position="32"/>
    </location>
</feature>
<feature type="binding site" description="axial binding residue" evidence="20">
    <location>
        <position position="174"/>
    </location>
    <ligand>
        <name>heme c</name>
        <dbReference type="ChEBI" id="CHEBI:61717"/>
        <label>2</label>
    </ligand>
    <ligandPart>
        <name>Fe</name>
        <dbReference type="ChEBI" id="CHEBI:18248"/>
    </ligandPart>
</feature>
<dbReference type="Pfam" id="PF13442">
    <property type="entry name" value="Cytochrome_CBB3"/>
    <property type="match status" value="2"/>
</dbReference>
<evidence type="ECO:0000256" key="8">
    <source>
        <dbReference type="ARBA" id="ARBA00022660"/>
    </source>
</evidence>
<evidence type="ECO:0000256" key="10">
    <source>
        <dbReference type="ARBA" id="ARBA00022723"/>
    </source>
</evidence>
<dbReference type="GO" id="GO:0016491">
    <property type="term" value="F:oxidoreductase activity"/>
    <property type="evidence" value="ECO:0007669"/>
    <property type="project" value="UniProtKB-KW"/>
</dbReference>
<dbReference type="GO" id="GO:0005886">
    <property type="term" value="C:plasma membrane"/>
    <property type="evidence" value="ECO:0007669"/>
    <property type="project" value="UniProtKB-SubCell"/>
</dbReference>
<evidence type="ECO:0000256" key="22">
    <source>
        <dbReference type="SAM" id="Phobius"/>
    </source>
</evidence>
<evidence type="ECO:0000256" key="15">
    <source>
        <dbReference type="ARBA" id="ARBA00023002"/>
    </source>
</evidence>
<reference evidence="24 25" key="1">
    <citation type="submission" date="2018-04" db="EMBL/GenBank/DDBJ databases">
        <title>Novel Campyloabacter and Helicobacter Species and Strains.</title>
        <authorList>
            <person name="Mannion A.J."/>
            <person name="Shen Z."/>
            <person name="Fox J.G."/>
        </authorList>
    </citation>
    <scope>NUCLEOTIDE SEQUENCE [LARGE SCALE GENOMIC DNA]</scope>
    <source>
        <strain evidence="24 25">MIT 04-9366</strain>
    </source>
</reference>
<evidence type="ECO:0000313" key="25">
    <source>
        <dbReference type="Proteomes" id="UP000257045"/>
    </source>
</evidence>
<dbReference type="GO" id="GO:1902600">
    <property type="term" value="P:proton transmembrane transport"/>
    <property type="evidence" value="ECO:0007669"/>
    <property type="project" value="UniProtKB-KW"/>
</dbReference>
<evidence type="ECO:0000256" key="4">
    <source>
        <dbReference type="ARBA" id="ARBA00022448"/>
    </source>
</evidence>
<dbReference type="PANTHER" id="PTHR33751">
    <property type="entry name" value="CBB3-TYPE CYTOCHROME C OXIDASE SUBUNIT FIXP"/>
    <property type="match status" value="1"/>
</dbReference>
<feature type="binding site" description="covalent" evidence="21">
    <location>
        <position position="132"/>
    </location>
    <ligand>
        <name>heme c</name>
        <dbReference type="ChEBI" id="CHEBI:61717"/>
        <label>1</label>
    </ligand>
</feature>
<comment type="cofactor">
    <cofactor evidence="21">
        <name>heme c</name>
        <dbReference type="ChEBI" id="CHEBI:61717"/>
    </cofactor>
    <text evidence="21">Binds 2 heme C groups per subunit.</text>
</comment>
<dbReference type="PROSITE" id="PS51007">
    <property type="entry name" value="CYTC"/>
    <property type="match status" value="2"/>
</dbReference>
<dbReference type="GO" id="GO:0006119">
    <property type="term" value="P:oxidative phosphorylation"/>
    <property type="evidence" value="ECO:0007669"/>
    <property type="project" value="UniProtKB-UniPathway"/>
</dbReference>
<dbReference type="PANTHER" id="PTHR33751:SF1">
    <property type="entry name" value="CBB3-TYPE CYTOCHROME C OXIDASE SUBUNIT FIXP"/>
    <property type="match status" value="1"/>
</dbReference>
<comment type="caution">
    <text evidence="24">The sequence shown here is derived from an EMBL/GenBank/DDBJ whole genome shotgun (WGS) entry which is preliminary data.</text>
</comment>
<feature type="binding site" description="covalent" evidence="21">
    <location>
        <position position="129"/>
    </location>
    <ligand>
        <name>heme c</name>
        <dbReference type="ChEBI" id="CHEBI:61717"/>
        <label>1</label>
    </ligand>
</feature>
<keyword evidence="10 20" id="KW-0479">Metal-binding</keyword>
<comment type="subcellular location">
    <subcellularLocation>
        <location evidence="1">Cell inner membrane</location>
    </subcellularLocation>
</comment>
<keyword evidence="12" id="KW-0375">Hydrogen ion transport</keyword>
<dbReference type="NCBIfam" id="TIGR00782">
    <property type="entry name" value="ccoP"/>
    <property type="match status" value="1"/>
</dbReference>
<feature type="binding site" description="axial binding residue" evidence="20">
    <location>
        <position position="223"/>
    </location>
    <ligand>
        <name>heme c</name>
        <dbReference type="ChEBI" id="CHEBI:61717"/>
        <label>2</label>
    </ligand>
    <ligandPart>
        <name>Fe</name>
        <dbReference type="ChEBI" id="CHEBI:18248"/>
    </ligandPart>
</feature>
<evidence type="ECO:0000256" key="16">
    <source>
        <dbReference type="ARBA" id="ARBA00023004"/>
    </source>
</evidence>
<keyword evidence="4" id="KW-0813">Transport</keyword>
<evidence type="ECO:0000256" key="6">
    <source>
        <dbReference type="ARBA" id="ARBA00022519"/>
    </source>
</evidence>
<dbReference type="GO" id="GO:0046872">
    <property type="term" value="F:metal ion binding"/>
    <property type="evidence" value="ECO:0007669"/>
    <property type="project" value="UniProtKB-KW"/>
</dbReference>
<evidence type="ECO:0000256" key="2">
    <source>
        <dbReference type="ARBA" id="ARBA00004673"/>
    </source>
</evidence>
<evidence type="ECO:0000256" key="1">
    <source>
        <dbReference type="ARBA" id="ARBA00004533"/>
    </source>
</evidence>
<dbReference type="EMBL" id="NXLV01000002">
    <property type="protein sequence ID" value="RDU71778.1"/>
    <property type="molecule type" value="Genomic_DNA"/>
</dbReference>
<evidence type="ECO:0000256" key="13">
    <source>
        <dbReference type="ARBA" id="ARBA00022982"/>
    </source>
</evidence>
<feature type="domain" description="Cytochrome c" evidence="23">
    <location>
        <begin position="116"/>
        <end position="195"/>
    </location>
</feature>
<dbReference type="InterPro" id="IPR009056">
    <property type="entry name" value="Cyt_c-like_dom"/>
</dbReference>
<keyword evidence="14 22" id="KW-1133">Transmembrane helix</keyword>
<gene>
    <name evidence="24" type="primary">ccoP</name>
    <name evidence="24" type="ORF">CQA58_01685</name>
</gene>
<evidence type="ECO:0000259" key="23">
    <source>
        <dbReference type="PROSITE" id="PS51007"/>
    </source>
</evidence>
<keyword evidence="18 22" id="KW-0472">Membrane</keyword>
<protein>
    <recommendedName>
        <fullName evidence="19">Cytochrome c oxidase subunit III</fullName>
    </recommendedName>
</protein>
<name>A0A3D8J2Q7_9HELI</name>
<feature type="binding site" description="covalent" evidence="21">
    <location>
        <position position="222"/>
    </location>
    <ligand>
        <name>heme c</name>
        <dbReference type="ChEBI" id="CHEBI:61717"/>
        <label>2</label>
    </ligand>
</feature>
<keyword evidence="11" id="KW-0677">Repeat</keyword>
<dbReference type="Proteomes" id="UP000257045">
    <property type="component" value="Unassembled WGS sequence"/>
</dbReference>
<evidence type="ECO:0000256" key="21">
    <source>
        <dbReference type="PIRSR" id="PIRSR000006-2"/>
    </source>
</evidence>
<dbReference type="InterPro" id="IPR004678">
    <property type="entry name" value="Cyt_c_oxidase_cbb3_su3"/>
</dbReference>
<keyword evidence="5" id="KW-1003">Cell membrane</keyword>
<evidence type="ECO:0000256" key="9">
    <source>
        <dbReference type="ARBA" id="ARBA00022692"/>
    </source>
</evidence>
<keyword evidence="25" id="KW-1185">Reference proteome</keyword>
<feature type="domain" description="Cytochrome c" evidence="23">
    <location>
        <begin position="205"/>
        <end position="285"/>
    </location>
</feature>
<dbReference type="AlphaFoldDB" id="A0A3D8J2Q7"/>
<evidence type="ECO:0000256" key="12">
    <source>
        <dbReference type="ARBA" id="ARBA00022781"/>
    </source>
</evidence>
<evidence type="ECO:0000256" key="5">
    <source>
        <dbReference type="ARBA" id="ARBA00022475"/>
    </source>
</evidence>
<comment type="pathway">
    <text evidence="2">Energy metabolism; oxidative phosphorylation.</text>
</comment>
<keyword evidence="8" id="KW-0679">Respiratory chain</keyword>
<feature type="binding site" description="axial binding residue" evidence="20">
    <location>
        <position position="133"/>
    </location>
    <ligand>
        <name>heme c</name>
        <dbReference type="ChEBI" id="CHEBI:61717"/>
        <label>1</label>
    </ligand>
    <ligandPart>
        <name>Fe</name>
        <dbReference type="ChEBI" id="CHEBI:18248"/>
    </ligandPart>
</feature>
<sequence>MKWFNLGDEINLFAFIAAIGILTLTAFVVNSYTKQMKSKTPKGKLSGEMWDGIGKFENHIPFGWGLCFVFIIIWGIWYIFVGYPLNSFSQIGQYNQEVAQYNQKYEEKWKNLDQNQLVEMGESMFLVQCSQCHGITAEGMGGKAQNLTMWGKEEGIMNTIKMGSKGLLGADSEMPPVEMNEDDAKAVASYIMADISEVKHTRYPADVAKGKEVYNNAGCNACHGDDGKGMDGVAADLSTYGTPKFLALVLKNGKKGLIGKMPSFDHAHFNSVQIDALSAYIESLKPQN</sequence>
<dbReference type="GO" id="GO:0009055">
    <property type="term" value="F:electron transfer activity"/>
    <property type="evidence" value="ECO:0007669"/>
    <property type="project" value="InterPro"/>
</dbReference>
<dbReference type="GO" id="GO:0020037">
    <property type="term" value="F:heme binding"/>
    <property type="evidence" value="ECO:0007669"/>
    <property type="project" value="InterPro"/>
</dbReference>
<dbReference type="OrthoDB" id="9811281at2"/>
<feature type="transmembrane region" description="Helical" evidence="22">
    <location>
        <begin position="62"/>
        <end position="80"/>
    </location>
</feature>
<evidence type="ECO:0000256" key="11">
    <source>
        <dbReference type="ARBA" id="ARBA00022737"/>
    </source>
</evidence>
<dbReference type="SUPFAM" id="SSF46626">
    <property type="entry name" value="Cytochrome c"/>
    <property type="match status" value="2"/>
</dbReference>
<dbReference type="RefSeq" id="WP_115568988.1">
    <property type="nucleotide sequence ID" value="NZ_NXLV01000002.1"/>
</dbReference>
<evidence type="ECO:0000313" key="24">
    <source>
        <dbReference type="EMBL" id="RDU71778.1"/>
    </source>
</evidence>
<keyword evidence="6" id="KW-0997">Cell inner membrane</keyword>
<dbReference type="InterPro" id="IPR036909">
    <property type="entry name" value="Cyt_c-like_dom_sf"/>
</dbReference>
<keyword evidence="9 22" id="KW-0812">Transmembrane</keyword>
<dbReference type="Gene3D" id="1.10.760.10">
    <property type="entry name" value="Cytochrome c-like domain"/>
    <property type="match status" value="2"/>
</dbReference>
<dbReference type="InterPro" id="IPR032858">
    <property type="entry name" value="CcoP_N"/>
</dbReference>
<keyword evidence="16 20" id="KW-0408">Iron</keyword>
<evidence type="ECO:0000256" key="7">
    <source>
        <dbReference type="ARBA" id="ARBA00022617"/>
    </source>
</evidence>
<keyword evidence="17" id="KW-0406">Ion transport</keyword>
<evidence type="ECO:0000256" key="14">
    <source>
        <dbReference type="ARBA" id="ARBA00022989"/>
    </source>
</evidence>
<dbReference type="InterPro" id="IPR050597">
    <property type="entry name" value="Cytochrome_c_Oxidase_Subunit"/>
</dbReference>
<keyword evidence="15" id="KW-0560">Oxidoreductase</keyword>
<dbReference type="InterPro" id="IPR038414">
    <property type="entry name" value="CcoP_N_sf"/>
</dbReference>
<evidence type="ECO:0000256" key="18">
    <source>
        <dbReference type="ARBA" id="ARBA00023136"/>
    </source>
</evidence>
<feature type="binding site" description="covalent" evidence="21">
    <location>
        <position position="219"/>
    </location>
    <ligand>
        <name>heme c</name>
        <dbReference type="ChEBI" id="CHEBI:61717"/>
        <label>2</label>
    </ligand>
</feature>
<comment type="similarity">
    <text evidence="3">Belongs to the CcoP / FixP family.</text>
</comment>
<evidence type="ECO:0000256" key="20">
    <source>
        <dbReference type="PIRSR" id="PIRSR000006-1"/>
    </source>
</evidence>
<evidence type="ECO:0000256" key="17">
    <source>
        <dbReference type="ARBA" id="ARBA00023065"/>
    </source>
</evidence>
<dbReference type="PIRSF" id="PIRSF000006">
    <property type="entry name" value="Cbb3-Cox_fixP"/>
    <property type="match status" value="1"/>
</dbReference>
<organism evidence="24 25">
    <name type="scientific">Helicobacter brantae</name>
    <dbReference type="NCBI Taxonomy" id="375927"/>
    <lineage>
        <taxon>Bacteria</taxon>
        <taxon>Pseudomonadati</taxon>
        <taxon>Campylobacterota</taxon>
        <taxon>Epsilonproteobacteria</taxon>
        <taxon>Campylobacterales</taxon>
        <taxon>Helicobacteraceae</taxon>
        <taxon>Helicobacter</taxon>
    </lineage>
</organism>
<proteinExistence type="inferred from homology"/>
<feature type="binding site" description="axial binding residue" evidence="20">
    <location>
        <position position="261"/>
    </location>
    <ligand>
        <name>heme c</name>
        <dbReference type="ChEBI" id="CHEBI:61717"/>
        <label>1</label>
    </ligand>
    <ligandPart>
        <name>Fe</name>
        <dbReference type="ChEBI" id="CHEBI:18248"/>
    </ligandPart>
</feature>
<keyword evidence="13" id="KW-0249">Electron transport</keyword>
<dbReference type="Gene3D" id="6.10.280.130">
    <property type="match status" value="1"/>
</dbReference>
<dbReference type="Pfam" id="PF14715">
    <property type="entry name" value="FixP_N"/>
    <property type="match status" value="1"/>
</dbReference>
<dbReference type="UniPathway" id="UPA00705"/>